<dbReference type="Gene3D" id="3.40.50.620">
    <property type="entry name" value="HUPs"/>
    <property type="match status" value="1"/>
</dbReference>
<evidence type="ECO:0000259" key="2">
    <source>
        <dbReference type="Pfam" id="PF00582"/>
    </source>
</evidence>
<dbReference type="InterPro" id="IPR014729">
    <property type="entry name" value="Rossmann-like_a/b/a_fold"/>
</dbReference>
<dbReference type="STRING" id="1457250.GCA_000755225_01472"/>
<accession>A0A4D6HDN2</accession>
<name>A0A4D6HDN2_9EURY</name>
<dbReference type="InterPro" id="IPR006015">
    <property type="entry name" value="Universal_stress_UspA"/>
</dbReference>
<comment type="similarity">
    <text evidence="1">Belongs to the universal stress protein A family.</text>
</comment>
<dbReference type="AlphaFoldDB" id="A0A4D6HDN2"/>
<dbReference type="InterPro" id="IPR006016">
    <property type="entry name" value="UspA"/>
</dbReference>
<dbReference type="PRINTS" id="PR01438">
    <property type="entry name" value="UNVRSLSTRESS"/>
</dbReference>
<dbReference type="SUPFAM" id="SSF52402">
    <property type="entry name" value="Adenine nucleotide alpha hydrolases-like"/>
    <property type="match status" value="1"/>
</dbReference>
<dbReference type="Pfam" id="PF00582">
    <property type="entry name" value="Usp"/>
    <property type="match status" value="1"/>
</dbReference>
<gene>
    <name evidence="3" type="ORF">DV733_13070</name>
</gene>
<proteinExistence type="inferred from homology"/>
<evidence type="ECO:0000313" key="4">
    <source>
        <dbReference type="Proteomes" id="UP000296706"/>
    </source>
</evidence>
<reference evidence="3 4" key="1">
    <citation type="journal article" date="2019" name="Nat. Commun.">
        <title>A new type of DNA phosphorothioation-based antiviral system in archaea.</title>
        <authorList>
            <person name="Xiong L."/>
            <person name="Liu S."/>
            <person name="Chen S."/>
            <person name="Xiao Y."/>
            <person name="Zhu B."/>
            <person name="Gao Y."/>
            <person name="Zhang Y."/>
            <person name="Chen B."/>
            <person name="Luo J."/>
            <person name="Deng Z."/>
            <person name="Chen X."/>
            <person name="Wang L."/>
            <person name="Chen S."/>
        </authorList>
    </citation>
    <scope>NUCLEOTIDE SEQUENCE [LARGE SCALE GENOMIC DNA]</scope>
    <source>
        <strain evidence="3 4">CBA1105</strain>
    </source>
</reference>
<dbReference type="PANTHER" id="PTHR46268">
    <property type="entry name" value="STRESS RESPONSE PROTEIN NHAX"/>
    <property type="match status" value="1"/>
</dbReference>
<dbReference type="PANTHER" id="PTHR46268:SF6">
    <property type="entry name" value="UNIVERSAL STRESS PROTEIN UP12"/>
    <property type="match status" value="1"/>
</dbReference>
<keyword evidence="4" id="KW-1185">Reference proteome</keyword>
<dbReference type="KEGG" id="hsn:DV733_13070"/>
<organism evidence="3 4">
    <name type="scientific">Halapricum salinum</name>
    <dbReference type="NCBI Taxonomy" id="1457250"/>
    <lineage>
        <taxon>Archaea</taxon>
        <taxon>Methanobacteriati</taxon>
        <taxon>Methanobacteriota</taxon>
        <taxon>Stenosarchaea group</taxon>
        <taxon>Halobacteria</taxon>
        <taxon>Halobacteriales</taxon>
        <taxon>Haloarculaceae</taxon>
        <taxon>Halapricum</taxon>
    </lineage>
</organism>
<feature type="domain" description="UspA" evidence="2">
    <location>
        <begin position="87"/>
        <end position="197"/>
    </location>
</feature>
<evidence type="ECO:0000313" key="3">
    <source>
        <dbReference type="EMBL" id="QCC52099.1"/>
    </source>
</evidence>
<sequence>MVKHYGRTRLTIGMALELLLAVGAEDSDRIEAFAETATTVIGDRTARVTLGHVLTEGEYERAVDTIAEHVDRSGRSGVTGRPETGSLHVSVGGESVTASEFEREQSALSPGDAAARIIGQKTLVRDLTAALEDRGIDTEIRGAIGDPADAIVEMIEEVSPDFVVIGGRDRSPAQQAVFGSVSQQILRSVDCPVISVRSNDD</sequence>
<protein>
    <submittedName>
        <fullName evidence="3">Universal stress protein</fullName>
    </submittedName>
</protein>
<dbReference type="Proteomes" id="UP000296706">
    <property type="component" value="Chromosome"/>
</dbReference>
<evidence type="ECO:0000256" key="1">
    <source>
        <dbReference type="ARBA" id="ARBA00008791"/>
    </source>
</evidence>
<dbReference type="EMBL" id="CP031310">
    <property type="protein sequence ID" value="QCC52099.1"/>
    <property type="molecule type" value="Genomic_DNA"/>
</dbReference>